<gene>
    <name evidence="1" type="primary">14</name>
    <name evidence="1" type="ORF">PBI_NANDITA_14</name>
</gene>
<evidence type="ECO:0000313" key="2">
    <source>
        <dbReference type="Proteomes" id="UP000267628"/>
    </source>
</evidence>
<dbReference type="EMBL" id="MH834621">
    <property type="protein sequence ID" value="AYN58636.1"/>
    <property type="molecule type" value="Genomic_DNA"/>
</dbReference>
<keyword evidence="2" id="KW-1185">Reference proteome</keyword>
<reference evidence="1 2" key="1">
    <citation type="submission" date="2018-09" db="EMBL/GenBank/DDBJ databases">
        <authorList>
            <person name="Zack K."/>
            <person name="Stoner T.H."/>
            <person name="Garlena R.A."/>
            <person name="Russell D.A."/>
            <person name="Pope W.H."/>
            <person name="Jacobs-Sera D."/>
            <person name="Hatfull G.F."/>
        </authorList>
    </citation>
    <scope>NUCLEOTIDE SEQUENCE [LARGE SCALE GENOMIC DNA]</scope>
</reference>
<proteinExistence type="predicted"/>
<name>A0A3G2KI21_9CAUD</name>
<protein>
    <submittedName>
        <fullName evidence="1">Uncharacterized protein</fullName>
    </submittedName>
</protein>
<sequence>MSKYEPLESGLEKIAQSPEMGKATLEIAQRMAGNANAVGDSTYEAVPSTVPGGWKNSHRSGAVVREVQPDWEDWRDRVLLRVAEAMKVRKK</sequence>
<dbReference type="GeneID" id="80033942"/>
<dbReference type="Proteomes" id="UP000267628">
    <property type="component" value="Segment"/>
</dbReference>
<accession>A0A3G2KI21</accession>
<dbReference type="RefSeq" id="YP_010760843.1">
    <property type="nucleotide sequence ID" value="NC_073588.1"/>
</dbReference>
<organism evidence="1 2">
    <name type="scientific">Arthrobacter phage Nandita</name>
    <dbReference type="NCBI Taxonomy" id="2419963"/>
    <lineage>
        <taxon>Viruses</taxon>
        <taxon>Duplodnaviria</taxon>
        <taxon>Heunggongvirae</taxon>
        <taxon>Uroviricota</taxon>
        <taxon>Caudoviricetes</taxon>
        <taxon>Daemsvirinae</taxon>
        <taxon>Nanditavirus</taxon>
        <taxon>Nanditavirus nandita</taxon>
    </lineage>
</organism>
<evidence type="ECO:0000313" key="1">
    <source>
        <dbReference type="EMBL" id="AYN58636.1"/>
    </source>
</evidence>
<dbReference type="KEGG" id="vg:80033942"/>